<evidence type="ECO:0000313" key="1">
    <source>
        <dbReference type="EMBL" id="GFN80519.1"/>
    </source>
</evidence>
<proteinExistence type="predicted"/>
<accession>A0AAV3YCT8</accession>
<comment type="caution">
    <text evidence="1">The sequence shown here is derived from an EMBL/GenBank/DDBJ whole genome shotgun (WGS) entry which is preliminary data.</text>
</comment>
<evidence type="ECO:0008006" key="3">
    <source>
        <dbReference type="Google" id="ProtNLM"/>
    </source>
</evidence>
<gene>
    <name evidence="1" type="ORF">PoB_000702500</name>
</gene>
<dbReference type="EMBL" id="BLXT01000825">
    <property type="protein sequence ID" value="GFN80519.1"/>
    <property type="molecule type" value="Genomic_DNA"/>
</dbReference>
<dbReference type="Proteomes" id="UP000735302">
    <property type="component" value="Unassembled WGS sequence"/>
</dbReference>
<reference evidence="1 2" key="1">
    <citation type="journal article" date="2021" name="Elife">
        <title>Chloroplast acquisition without the gene transfer in kleptoplastic sea slugs, Plakobranchus ocellatus.</title>
        <authorList>
            <person name="Maeda T."/>
            <person name="Takahashi S."/>
            <person name="Yoshida T."/>
            <person name="Shimamura S."/>
            <person name="Takaki Y."/>
            <person name="Nagai Y."/>
            <person name="Toyoda A."/>
            <person name="Suzuki Y."/>
            <person name="Arimoto A."/>
            <person name="Ishii H."/>
            <person name="Satoh N."/>
            <person name="Nishiyama T."/>
            <person name="Hasebe M."/>
            <person name="Maruyama T."/>
            <person name="Minagawa J."/>
            <person name="Obokata J."/>
            <person name="Shigenobu S."/>
        </authorList>
    </citation>
    <scope>NUCLEOTIDE SEQUENCE [LARGE SCALE GENOMIC DNA]</scope>
</reference>
<name>A0AAV3YCT8_9GAST</name>
<keyword evidence="2" id="KW-1185">Reference proteome</keyword>
<sequence>MYTLGKTHTGGDVTCNKWLTRRTVTHNSTDNLLNKTGLLVPAATVSRILRATQWYPPFPYLTRVTVIRAGCYTQRIALTLQKDESHSQHGVLLHQKN</sequence>
<evidence type="ECO:0000313" key="2">
    <source>
        <dbReference type="Proteomes" id="UP000735302"/>
    </source>
</evidence>
<organism evidence="1 2">
    <name type="scientific">Plakobranchus ocellatus</name>
    <dbReference type="NCBI Taxonomy" id="259542"/>
    <lineage>
        <taxon>Eukaryota</taxon>
        <taxon>Metazoa</taxon>
        <taxon>Spiralia</taxon>
        <taxon>Lophotrochozoa</taxon>
        <taxon>Mollusca</taxon>
        <taxon>Gastropoda</taxon>
        <taxon>Heterobranchia</taxon>
        <taxon>Euthyneura</taxon>
        <taxon>Panpulmonata</taxon>
        <taxon>Sacoglossa</taxon>
        <taxon>Placobranchoidea</taxon>
        <taxon>Plakobranchidae</taxon>
        <taxon>Plakobranchus</taxon>
    </lineage>
</organism>
<dbReference type="AlphaFoldDB" id="A0AAV3YCT8"/>
<protein>
    <recommendedName>
        <fullName evidence="3">Transposase Tc1-like domain-containing protein</fullName>
    </recommendedName>
</protein>